<dbReference type="Gene3D" id="3.40.50.12580">
    <property type="match status" value="1"/>
</dbReference>
<keyword evidence="5" id="KW-0777">Teichoic acid biosynthesis</keyword>
<evidence type="ECO:0000313" key="8">
    <source>
        <dbReference type="Proteomes" id="UP000241193"/>
    </source>
</evidence>
<evidence type="ECO:0000256" key="5">
    <source>
        <dbReference type="ARBA" id="ARBA00022944"/>
    </source>
</evidence>
<dbReference type="InterPro" id="IPR043148">
    <property type="entry name" value="TagF_C"/>
</dbReference>
<dbReference type="Proteomes" id="UP000241193">
    <property type="component" value="Unassembled WGS sequence"/>
</dbReference>
<dbReference type="Pfam" id="PF04464">
    <property type="entry name" value="Glyphos_transf"/>
    <property type="match status" value="1"/>
</dbReference>
<proteinExistence type="inferred from homology"/>
<evidence type="ECO:0000313" key="7">
    <source>
        <dbReference type="EMBL" id="PTD96770.1"/>
    </source>
</evidence>
<evidence type="ECO:0000256" key="6">
    <source>
        <dbReference type="ARBA" id="ARBA00023136"/>
    </source>
</evidence>
<gene>
    <name evidence="7" type="ORF">C8261_08125</name>
</gene>
<comment type="caution">
    <text evidence="7">The sequence shown here is derived from an EMBL/GenBank/DDBJ whole genome shotgun (WGS) entry which is preliminary data.</text>
</comment>
<name>A0A2T4IG73_9RHOO</name>
<dbReference type="GO" id="GO:0005886">
    <property type="term" value="C:plasma membrane"/>
    <property type="evidence" value="ECO:0007669"/>
    <property type="project" value="UniProtKB-SubCell"/>
</dbReference>
<keyword evidence="4" id="KW-0808">Transferase</keyword>
<keyword evidence="3" id="KW-1003">Cell membrane</keyword>
<accession>A0A2T4IG73</accession>
<dbReference type="EMBL" id="PZKC01000005">
    <property type="protein sequence ID" value="PTD96770.1"/>
    <property type="molecule type" value="Genomic_DNA"/>
</dbReference>
<dbReference type="InterPro" id="IPR007554">
    <property type="entry name" value="Glycerophosphate_synth"/>
</dbReference>
<comment type="subcellular location">
    <subcellularLocation>
        <location evidence="1">Cell membrane</location>
        <topology evidence="1">Peripheral membrane protein</topology>
    </subcellularLocation>
</comment>
<dbReference type="OrthoDB" id="8564828at2"/>
<evidence type="ECO:0000256" key="1">
    <source>
        <dbReference type="ARBA" id="ARBA00004202"/>
    </source>
</evidence>
<keyword evidence="8" id="KW-1185">Reference proteome</keyword>
<reference evidence="7 8" key="2">
    <citation type="submission" date="2018-04" db="EMBL/GenBank/DDBJ databases">
        <title>Thauera lacus sp. nov., isolated from an saline lake in Inner Mongolia, China.</title>
        <authorList>
            <person name="Liang Q.-Y."/>
        </authorList>
    </citation>
    <scope>NUCLEOTIDE SEQUENCE [LARGE SCALE GENOMIC DNA]</scope>
    <source>
        <strain evidence="7 8">D20</strain>
    </source>
</reference>
<comment type="similarity">
    <text evidence="2">Belongs to the CDP-glycerol glycerophosphotransferase family.</text>
</comment>
<dbReference type="GO" id="GO:0047355">
    <property type="term" value="F:CDP-glycerol glycerophosphotransferase activity"/>
    <property type="evidence" value="ECO:0007669"/>
    <property type="project" value="InterPro"/>
</dbReference>
<evidence type="ECO:0000256" key="3">
    <source>
        <dbReference type="ARBA" id="ARBA00022475"/>
    </source>
</evidence>
<dbReference type="GO" id="GO:0019350">
    <property type="term" value="P:teichoic acid biosynthetic process"/>
    <property type="evidence" value="ECO:0007669"/>
    <property type="project" value="UniProtKB-KW"/>
</dbReference>
<organism evidence="7 8">
    <name type="scientific">Pseudothauera lacus</name>
    <dbReference type="NCBI Taxonomy" id="2136175"/>
    <lineage>
        <taxon>Bacteria</taxon>
        <taxon>Pseudomonadati</taxon>
        <taxon>Pseudomonadota</taxon>
        <taxon>Betaproteobacteria</taxon>
        <taxon>Rhodocyclales</taxon>
        <taxon>Zoogloeaceae</taxon>
        <taxon>Pseudothauera</taxon>
    </lineage>
</organism>
<dbReference type="InterPro" id="IPR043149">
    <property type="entry name" value="TagF_N"/>
</dbReference>
<dbReference type="AlphaFoldDB" id="A0A2T4IG73"/>
<sequence>MPDTSPRYREPSTAMWRDPATYREVLRRDFLEPLRQLAREHGAVPAAQQHDLLCRLHWYFTADMRERAPTVTLTESEADGFHALLEQIMAHVDDAALASFAAAGAAVEVRHALYSYRRLRAWSPAVADACDHRQRLLRLSYYVHGEPPVEQWLVDGRPCQPVFEKYRGCRFFHRLRFRQRIVWLPLDAGSRLELRLDGVLQALCIDDCGFALVRQDGQPRALNLAEAQACFLPGKGGRRRAAERGLRSLKARVLRTLARLPWIRQRYRDAWVFIDRNENADDNAEHLYRWVRAQRPQVNAWFLLNRDSADWQRLQRDGFRLVPPGLTRKLLLLNSRHIVSSHTDLVFGGFDRALYAPSMDWHFTFLQHGVTKDDMSRWLGPRQFDGVVTSGPAEQEAFAGADSGYPYTAREVWMTGMPRYDRLLRLQRDRTVPARTLLVMPTWRGGAFEERTRGMDEAERKRIFATTEYARAWSALLRSTVLHEALAQHGWRLAFMPHLNSLPYADVFDVPPGVEVISVLRTRIQDQLVAAGAFLTDYTSVAFDMALLRKAVFYYQFDREYFFRGGHNWRPGYFDYVRDGFGPVAESEDECVSQVAAFLASGARVAPVYRQRMERAMPLDDERACQRTYEAIAALDRPRSRAVDATPPAS</sequence>
<protein>
    <submittedName>
        <fullName evidence="7">Uncharacterized protein</fullName>
    </submittedName>
</protein>
<reference evidence="7 8" key="1">
    <citation type="submission" date="2018-03" db="EMBL/GenBank/DDBJ databases">
        <authorList>
            <person name="Keele B.F."/>
        </authorList>
    </citation>
    <scope>NUCLEOTIDE SEQUENCE [LARGE SCALE GENOMIC DNA]</scope>
    <source>
        <strain evidence="7 8">D20</strain>
    </source>
</reference>
<keyword evidence="6" id="KW-0472">Membrane</keyword>
<evidence type="ECO:0000256" key="2">
    <source>
        <dbReference type="ARBA" id="ARBA00010488"/>
    </source>
</evidence>
<evidence type="ECO:0000256" key="4">
    <source>
        <dbReference type="ARBA" id="ARBA00022679"/>
    </source>
</evidence>
<dbReference type="Gene3D" id="3.40.50.11820">
    <property type="match status" value="1"/>
</dbReference>